<dbReference type="InParanoid" id="A0A1E5R549"/>
<dbReference type="InterPro" id="IPR002553">
    <property type="entry name" value="Clathrin/coatomer_adapt-like_N"/>
</dbReference>
<dbReference type="OrthoDB" id="1074925at2759"/>
<dbReference type="FunCoup" id="A0A1E5R549">
    <property type="interactions" value="1278"/>
</dbReference>
<keyword evidence="8 11" id="KW-0333">Golgi apparatus</keyword>
<dbReference type="InterPro" id="IPR011989">
    <property type="entry name" value="ARM-like"/>
</dbReference>
<feature type="region of interest" description="Disordered" evidence="12">
    <location>
        <begin position="621"/>
        <end position="646"/>
    </location>
</feature>
<name>A0A1E5R549_9ASCO</name>
<dbReference type="SUPFAM" id="SSF49348">
    <property type="entry name" value="Clathrin adaptor appendage domain"/>
    <property type="match status" value="1"/>
</dbReference>
<evidence type="ECO:0000259" key="13">
    <source>
        <dbReference type="Pfam" id="PF01602"/>
    </source>
</evidence>
<dbReference type="InterPro" id="IPR013041">
    <property type="entry name" value="Clathrin_app_Ig-like_sf"/>
</dbReference>
<evidence type="ECO:0000256" key="8">
    <source>
        <dbReference type="ARBA" id="ARBA00023034"/>
    </source>
</evidence>
<organism evidence="15 16">
    <name type="scientific">Hanseniaspora osmophila</name>
    <dbReference type="NCBI Taxonomy" id="56408"/>
    <lineage>
        <taxon>Eukaryota</taxon>
        <taxon>Fungi</taxon>
        <taxon>Dikarya</taxon>
        <taxon>Ascomycota</taxon>
        <taxon>Saccharomycotina</taxon>
        <taxon>Saccharomycetes</taxon>
        <taxon>Saccharomycodales</taxon>
        <taxon>Saccharomycodaceae</taxon>
        <taxon>Hanseniaspora</taxon>
    </lineage>
</organism>
<comment type="similarity">
    <text evidence="2 11">Belongs to the COPG family.</text>
</comment>
<keyword evidence="3 11" id="KW-0813">Transport</keyword>
<dbReference type="GO" id="GO:0005783">
    <property type="term" value="C:endoplasmic reticulum"/>
    <property type="evidence" value="ECO:0007669"/>
    <property type="project" value="TreeGrafter"/>
</dbReference>
<evidence type="ECO:0000313" key="16">
    <source>
        <dbReference type="Proteomes" id="UP000095728"/>
    </source>
</evidence>
<evidence type="ECO:0000256" key="4">
    <source>
        <dbReference type="ARBA" id="ARBA00022490"/>
    </source>
</evidence>
<keyword evidence="10 11" id="KW-0968">Cytoplasmic vesicle</keyword>
<dbReference type="PIRSF" id="PIRSF037093">
    <property type="entry name" value="Coatomer_gamma_subunit"/>
    <property type="match status" value="1"/>
</dbReference>
<dbReference type="Proteomes" id="UP000095728">
    <property type="component" value="Unassembled WGS sequence"/>
</dbReference>
<dbReference type="EMBL" id="LPNM01000010">
    <property type="protein sequence ID" value="OEJ82021.1"/>
    <property type="molecule type" value="Genomic_DNA"/>
</dbReference>
<dbReference type="STRING" id="56408.A0A1E5R549"/>
<keyword evidence="5" id="KW-0677">Repeat</keyword>
<dbReference type="AlphaFoldDB" id="A0A1E5R549"/>
<dbReference type="PANTHER" id="PTHR10261:SF0">
    <property type="entry name" value="COATOMER SUBUNIT GAMMA-2"/>
    <property type="match status" value="1"/>
</dbReference>
<dbReference type="Gene3D" id="2.60.40.1480">
    <property type="entry name" value="Coatomer, gamma subunit, appendage domain"/>
    <property type="match status" value="1"/>
</dbReference>
<dbReference type="GO" id="GO:0006886">
    <property type="term" value="P:intracellular protein transport"/>
    <property type="evidence" value="ECO:0007669"/>
    <property type="project" value="InterPro"/>
</dbReference>
<evidence type="ECO:0000256" key="2">
    <source>
        <dbReference type="ARBA" id="ARBA00010720"/>
    </source>
</evidence>
<accession>A0A1E5R549</accession>
<evidence type="ECO:0000256" key="10">
    <source>
        <dbReference type="ARBA" id="ARBA00023329"/>
    </source>
</evidence>
<dbReference type="Pfam" id="PF08752">
    <property type="entry name" value="COP-gamma_platf"/>
    <property type="match status" value="1"/>
</dbReference>
<evidence type="ECO:0000256" key="12">
    <source>
        <dbReference type="SAM" id="MobiDB-lite"/>
    </source>
</evidence>
<evidence type="ECO:0000256" key="7">
    <source>
        <dbReference type="ARBA" id="ARBA00022927"/>
    </source>
</evidence>
<evidence type="ECO:0000256" key="11">
    <source>
        <dbReference type="PIRNR" id="PIRNR037093"/>
    </source>
</evidence>
<keyword evidence="6 11" id="KW-0931">ER-Golgi transport</keyword>
<comment type="caution">
    <text evidence="15">The sequence shown here is derived from an EMBL/GenBank/DDBJ whole genome shotgun (WGS) entry which is preliminary data.</text>
</comment>
<keyword evidence="9 11" id="KW-0472">Membrane</keyword>
<dbReference type="GO" id="GO:0006891">
    <property type="term" value="P:intra-Golgi vesicle-mediated transport"/>
    <property type="evidence" value="ECO:0007669"/>
    <property type="project" value="TreeGrafter"/>
</dbReference>
<sequence>MSAKTYKARAEGDQMTVYQDCLTTFNESPINPKKCRKLLTRLYKILITKGLTTFNTMECTSLFFSISKLFQHQNNDSLRQMVYLVIKELSSVSEDTLMATASIMKDVQHVDSIIKPNAVRTLTRVLDSSTAFSAERLLKSCTISKDPSIASASIVSSYHLLPIADQTIKRLSNETMENIEALKSFVNYQPSGCEVPVFYPQSKYMSQYHALGVTYQLKKNDKIGLMKLVHQYDPSVLKNQFALVEWCKLIGHLIERDPSLIEENGHYSQNGAKPSSDNENEYIKFLRWGCYKKIEAVQLEVCKIVLKLRIVKLVDLVFQTLSSFLSVPRTSTRFAAIKILNQYAAVYPGNLKASINGDLETLINDSNKNISTYAITTLLRSGDASNIQSLINNIQINDVSDDFKIIIIDSLKSLVSKFPETISKFLVDLLKNNDGSVIFKTKIVDCLVDVLQSEENLGTTKTEILENLCDFIEDCEYTEVLVRILYVLGEYGPKLDFENSSLYVRHIYNRVNLENSIVRSAAVIALSKFPVFTKNLLETIKANDIDDEVRDRAAIVLSRAAQTSTPTASSLSIKKKSHQQLSRDIRVLESKLNIYIQNGDFSTFELPAISEPVDSGNADVDMVSGGLEGSAHGSHEPSSNSATTNDEEYKEIIDTIYHKYGGASVLGKLVSISPLQELTDSSSEFIIYAQKYLFQQDSSEKTIIFNFKVENTLDFAVQNLKIGSSDDVQISNLEPNERTDVFLSEQELQDEYVLRFIADGFEEIFEFNSL</sequence>
<dbReference type="PANTHER" id="PTHR10261">
    <property type="entry name" value="COATOMER SUBUNIT GAMMA"/>
    <property type="match status" value="1"/>
</dbReference>
<dbReference type="InterPro" id="IPR017106">
    <property type="entry name" value="Coatomer_gsu"/>
</dbReference>
<dbReference type="GO" id="GO:0006888">
    <property type="term" value="P:endoplasmic reticulum to Golgi vesicle-mediated transport"/>
    <property type="evidence" value="ECO:0007669"/>
    <property type="project" value="TreeGrafter"/>
</dbReference>
<comment type="subcellular location">
    <subcellularLocation>
        <location evidence="11">Cytoplasm</location>
    </subcellularLocation>
    <subcellularLocation>
        <location evidence="1 11">Golgi apparatus membrane</location>
        <topology evidence="1 11">Peripheral membrane protein</topology>
        <orientation evidence="1 11">Cytoplasmic side</orientation>
    </subcellularLocation>
    <subcellularLocation>
        <location evidence="11">Cytoplasmic vesicle</location>
        <location evidence="11">COPI-coated vesicle membrane</location>
        <topology evidence="11">Peripheral membrane protein</topology>
        <orientation evidence="11">Cytoplasmic side</orientation>
    </subcellularLocation>
</comment>
<evidence type="ECO:0000256" key="5">
    <source>
        <dbReference type="ARBA" id="ARBA00022737"/>
    </source>
</evidence>
<dbReference type="Gene3D" id="1.25.10.10">
    <property type="entry name" value="Leucine-rich Repeat Variant"/>
    <property type="match status" value="2"/>
</dbReference>
<evidence type="ECO:0000259" key="14">
    <source>
        <dbReference type="Pfam" id="PF08752"/>
    </source>
</evidence>
<dbReference type="GO" id="GO:0009306">
    <property type="term" value="P:protein secretion"/>
    <property type="evidence" value="ECO:0007669"/>
    <property type="project" value="TreeGrafter"/>
</dbReference>
<proteinExistence type="inferred from homology"/>
<keyword evidence="7 11" id="KW-0653">Protein transport</keyword>
<evidence type="ECO:0000313" key="15">
    <source>
        <dbReference type="EMBL" id="OEJ82021.1"/>
    </source>
</evidence>
<feature type="domain" description="Clathrin/coatomer adaptor adaptin-like N-terminal" evidence="13">
    <location>
        <begin position="14"/>
        <end position="558"/>
    </location>
</feature>
<dbReference type="GO" id="GO:0000139">
    <property type="term" value="C:Golgi membrane"/>
    <property type="evidence" value="ECO:0007669"/>
    <property type="project" value="UniProtKB-SubCell"/>
</dbReference>
<comment type="function">
    <text evidence="11">The coatomer is a cytosolic protein complex that binds to dilysine motifs and reversibly associates with Golgi non-clathrin-coated vesicles, which further mediate biosynthetic protein transport from the ER, via the Golgi up to the trans Golgi network. Coatomer complex is required for budding from Golgi membranes, and is essential for the retrograde Golgi-to-ER transport of dilysine-tagged proteins.</text>
</comment>
<evidence type="ECO:0000256" key="1">
    <source>
        <dbReference type="ARBA" id="ARBA00004255"/>
    </source>
</evidence>
<gene>
    <name evidence="15" type="ORF">AWRI3579_g3789</name>
</gene>
<protein>
    <recommendedName>
        <fullName evidence="11">Coatomer subunit gamma</fullName>
    </recommendedName>
</protein>
<dbReference type="GO" id="GO:0005793">
    <property type="term" value="C:endoplasmic reticulum-Golgi intermediate compartment"/>
    <property type="evidence" value="ECO:0007669"/>
    <property type="project" value="TreeGrafter"/>
</dbReference>
<reference evidence="16" key="1">
    <citation type="journal article" date="2016" name="Genome Announc.">
        <title>Genome sequences of three species of Hanseniaspora isolated from spontaneous wine fermentations.</title>
        <authorList>
            <person name="Sternes P.R."/>
            <person name="Lee D."/>
            <person name="Kutyna D.R."/>
            <person name="Borneman A.R."/>
        </authorList>
    </citation>
    <scope>NUCLEOTIDE SEQUENCE [LARGE SCALE GENOMIC DNA]</scope>
    <source>
        <strain evidence="16">AWRI3579</strain>
    </source>
</reference>
<dbReference type="InterPro" id="IPR037067">
    <property type="entry name" value="Coatomer_gsu_app_sf"/>
</dbReference>
<dbReference type="InterPro" id="IPR013040">
    <property type="entry name" value="Coatomer_gsu_app_Ig-like_dom"/>
</dbReference>
<dbReference type="SUPFAM" id="SSF48371">
    <property type="entry name" value="ARM repeat"/>
    <property type="match status" value="1"/>
</dbReference>
<keyword evidence="4 11" id="KW-0963">Cytoplasm</keyword>
<keyword evidence="16" id="KW-1185">Reference proteome</keyword>
<dbReference type="InterPro" id="IPR016024">
    <property type="entry name" value="ARM-type_fold"/>
</dbReference>
<dbReference type="GO" id="GO:0030126">
    <property type="term" value="C:COPI vesicle coat"/>
    <property type="evidence" value="ECO:0007669"/>
    <property type="project" value="InterPro"/>
</dbReference>
<dbReference type="GO" id="GO:0005198">
    <property type="term" value="F:structural molecule activity"/>
    <property type="evidence" value="ECO:0007669"/>
    <property type="project" value="InterPro"/>
</dbReference>
<evidence type="ECO:0000256" key="9">
    <source>
        <dbReference type="ARBA" id="ARBA00023136"/>
    </source>
</evidence>
<evidence type="ECO:0000256" key="3">
    <source>
        <dbReference type="ARBA" id="ARBA00022448"/>
    </source>
</evidence>
<dbReference type="Pfam" id="PF01602">
    <property type="entry name" value="Adaptin_N"/>
    <property type="match status" value="1"/>
</dbReference>
<comment type="subunit">
    <text evidence="11">Oligomeric complex.</text>
</comment>
<feature type="domain" description="Coatomer gamma subunit appendage Ig-like subdomain" evidence="14">
    <location>
        <begin position="665"/>
        <end position="746"/>
    </location>
</feature>
<evidence type="ECO:0000256" key="6">
    <source>
        <dbReference type="ARBA" id="ARBA00022892"/>
    </source>
</evidence>